<keyword evidence="2 4" id="KW-0560">Oxidoreductase</keyword>
<dbReference type="Pfam" id="PF00171">
    <property type="entry name" value="Aldedh"/>
    <property type="match status" value="1"/>
</dbReference>
<gene>
    <name evidence="7" type="ORF">CANTADRAFT_56041</name>
</gene>
<dbReference type="GO" id="GO:0005811">
    <property type="term" value="C:lipid droplet"/>
    <property type="evidence" value="ECO:0007669"/>
    <property type="project" value="EnsemblFungi"/>
</dbReference>
<dbReference type="GO" id="GO:0046185">
    <property type="term" value="P:aldehyde catabolic process"/>
    <property type="evidence" value="ECO:0007669"/>
    <property type="project" value="EnsemblFungi"/>
</dbReference>
<dbReference type="InterPro" id="IPR029510">
    <property type="entry name" value="Ald_DH_CS_GLU"/>
</dbReference>
<evidence type="ECO:0000256" key="2">
    <source>
        <dbReference type="ARBA" id="ARBA00023002"/>
    </source>
</evidence>
<keyword evidence="8" id="KW-1185">Reference proteome</keyword>
<dbReference type="GO" id="GO:0018484">
    <property type="term" value="F:4-hydroxybenzaldehyde dehydrogenase (NAD+) activity"/>
    <property type="evidence" value="ECO:0007669"/>
    <property type="project" value="EnsemblFungi"/>
</dbReference>
<dbReference type="OrthoDB" id="440325at2759"/>
<dbReference type="GO" id="GO:0047770">
    <property type="term" value="F:carboxylate reductase activity"/>
    <property type="evidence" value="ECO:0007669"/>
    <property type="project" value="EnsemblFungi"/>
</dbReference>
<dbReference type="Gene3D" id="3.40.605.10">
    <property type="entry name" value="Aldehyde Dehydrogenase, Chain A, domain 1"/>
    <property type="match status" value="1"/>
</dbReference>
<dbReference type="AlphaFoldDB" id="A0A1E4SDH3"/>
<organism evidence="7 8">
    <name type="scientific">Suhomyces tanzawaensis NRRL Y-17324</name>
    <dbReference type="NCBI Taxonomy" id="984487"/>
    <lineage>
        <taxon>Eukaryota</taxon>
        <taxon>Fungi</taxon>
        <taxon>Dikarya</taxon>
        <taxon>Ascomycota</taxon>
        <taxon>Saccharomycotina</taxon>
        <taxon>Pichiomycetes</taxon>
        <taxon>Debaryomycetaceae</taxon>
        <taxon>Suhomyces</taxon>
    </lineage>
</organism>
<dbReference type="InterPro" id="IPR016160">
    <property type="entry name" value="Ald_DH_CS_CYS"/>
</dbReference>
<dbReference type="GeneID" id="30984673"/>
<dbReference type="PROSITE" id="PS00070">
    <property type="entry name" value="ALDEHYDE_DEHYDR_CYS"/>
    <property type="match status" value="1"/>
</dbReference>
<name>A0A1E4SDH3_9ASCO</name>
<feature type="compositionally biased region" description="Low complexity" evidence="5">
    <location>
        <begin position="26"/>
        <end position="52"/>
    </location>
</feature>
<dbReference type="InterPro" id="IPR016162">
    <property type="entry name" value="Ald_DH_N"/>
</dbReference>
<dbReference type="EMBL" id="KV453915">
    <property type="protein sequence ID" value="ODV77569.1"/>
    <property type="molecule type" value="Genomic_DNA"/>
</dbReference>
<dbReference type="Proteomes" id="UP000094285">
    <property type="component" value="Unassembled WGS sequence"/>
</dbReference>
<evidence type="ECO:0000256" key="1">
    <source>
        <dbReference type="ARBA" id="ARBA00009986"/>
    </source>
</evidence>
<dbReference type="CDD" id="cd07135">
    <property type="entry name" value="ALDH_F14-YMR110C"/>
    <property type="match status" value="1"/>
</dbReference>
<proteinExistence type="inferred from homology"/>
<accession>A0A1E4SDH3</accession>
<feature type="active site" evidence="3">
    <location>
        <position position="276"/>
    </location>
</feature>
<dbReference type="InterPro" id="IPR015590">
    <property type="entry name" value="Aldehyde_DH_dom"/>
</dbReference>
<feature type="domain" description="Aldehyde dehydrogenase" evidence="6">
    <location>
        <begin position="77"/>
        <end position="506"/>
    </location>
</feature>
<dbReference type="GO" id="GO:0006744">
    <property type="term" value="P:ubiquinone biosynthetic process"/>
    <property type="evidence" value="ECO:0007669"/>
    <property type="project" value="EnsemblFungi"/>
</dbReference>
<evidence type="ECO:0000313" key="8">
    <source>
        <dbReference type="Proteomes" id="UP000094285"/>
    </source>
</evidence>
<evidence type="ECO:0000256" key="4">
    <source>
        <dbReference type="RuleBase" id="RU003345"/>
    </source>
</evidence>
<dbReference type="RefSeq" id="XP_020062691.1">
    <property type="nucleotide sequence ID" value="XM_020210537.1"/>
</dbReference>
<dbReference type="GO" id="GO:0005741">
    <property type="term" value="C:mitochondrial outer membrane"/>
    <property type="evidence" value="ECO:0007669"/>
    <property type="project" value="EnsemblFungi"/>
</dbReference>
<dbReference type="InterPro" id="IPR016163">
    <property type="entry name" value="Ald_DH_C"/>
</dbReference>
<dbReference type="Gene3D" id="3.40.309.10">
    <property type="entry name" value="Aldehyde Dehydrogenase, Chain A, domain 2"/>
    <property type="match status" value="1"/>
</dbReference>
<sequence length="581" mass="63501">MSPPSISSKKSASSGSSQSTKREPSPASTQPAEAAKAAPAKPTETPAAKPQAIATSTGPLIHTKIEEIAPGVDRLVEAFHSKQKSHSLQYRLNQLRNLYFAIKDNVEPICDALYKDFYRVPSETRNFEVNVSLNELVHTMAHLHKWAKPDPVTDTGISQSTSNVYVEKIPLGVVLIISPFNYPLFLTVGAMVGAIAAGNAVVLKLSESTPHFSQLFTEIVSKALDPEIFYAVNGAIPETTALLEQKFDKIMYTGNGVVGRIVAKKAAETLTPVTLELGGKSPAFVLEDVKDSDIPTIARRIAWALFMNAGQTCVAVDYVVVHASRHDKLVKEIVRIIKEDFFPSLTKDEPQFTHIIHDRAYANLVKIIESSKGNILVGGKGDASKRFIPPTVIDNVDWSDSTMRQEIFGPVLPIISYTDLGSTLITIQKKFDTPLAQYVFTSKSTSRHSNPQLDQILTAIRSGGLMINDAVMQSALSNAPFGGVGESGQGSYHGLYSYKNFTHERTTIEQKLWNDFSLKSRYPPYNSKKDNLIGIASVDYNNKVWFGRTGNVNVGGPSSLFTFWTSLAGISALVYYVAQGV</sequence>
<dbReference type="InterPro" id="IPR016161">
    <property type="entry name" value="Ald_DH/histidinol_DH"/>
</dbReference>
<feature type="region of interest" description="Disordered" evidence="5">
    <location>
        <begin position="1"/>
        <end position="58"/>
    </location>
</feature>
<evidence type="ECO:0000256" key="3">
    <source>
        <dbReference type="PROSITE-ProRule" id="PRU10007"/>
    </source>
</evidence>
<reference evidence="8" key="1">
    <citation type="submission" date="2016-05" db="EMBL/GenBank/DDBJ databases">
        <title>Comparative genomics of biotechnologically important yeasts.</title>
        <authorList>
            <consortium name="DOE Joint Genome Institute"/>
            <person name="Riley R."/>
            <person name="Haridas S."/>
            <person name="Wolfe K.H."/>
            <person name="Lopes M.R."/>
            <person name="Hittinger C.T."/>
            <person name="Goker M."/>
            <person name="Salamov A."/>
            <person name="Wisecaver J."/>
            <person name="Long T.M."/>
            <person name="Aerts A.L."/>
            <person name="Barry K."/>
            <person name="Choi C."/>
            <person name="Clum A."/>
            <person name="Coughlan A.Y."/>
            <person name="Deshpande S."/>
            <person name="Douglass A.P."/>
            <person name="Hanson S.J."/>
            <person name="Klenk H.-P."/>
            <person name="Labutti K."/>
            <person name="Lapidus A."/>
            <person name="Lindquist E."/>
            <person name="Lipzen A."/>
            <person name="Meier-Kolthoff J.P."/>
            <person name="Ohm R.A."/>
            <person name="Otillar R.P."/>
            <person name="Pangilinan J."/>
            <person name="Peng Y."/>
            <person name="Rokas A."/>
            <person name="Rosa C.A."/>
            <person name="Scheuner C."/>
            <person name="Sibirny A.A."/>
            <person name="Slot J.C."/>
            <person name="Stielow J.B."/>
            <person name="Sun H."/>
            <person name="Kurtzman C.P."/>
            <person name="Blackwell M."/>
            <person name="Grigoriev I.V."/>
            <person name="Jeffries T.W."/>
        </authorList>
    </citation>
    <scope>NUCLEOTIDE SEQUENCE [LARGE SCALE GENOMIC DNA]</scope>
    <source>
        <strain evidence="8">NRRL Y-17324</strain>
    </source>
</reference>
<feature type="compositionally biased region" description="Low complexity" evidence="5">
    <location>
        <begin position="1"/>
        <end position="19"/>
    </location>
</feature>
<comment type="similarity">
    <text evidence="1 4">Belongs to the aldehyde dehydrogenase family.</text>
</comment>
<dbReference type="FunFam" id="3.40.605.10:FF:000004">
    <property type="entry name" value="Aldehyde dehydrogenase"/>
    <property type="match status" value="1"/>
</dbReference>
<evidence type="ECO:0000313" key="7">
    <source>
        <dbReference type="EMBL" id="ODV77569.1"/>
    </source>
</evidence>
<evidence type="ECO:0000259" key="6">
    <source>
        <dbReference type="Pfam" id="PF00171"/>
    </source>
</evidence>
<dbReference type="SUPFAM" id="SSF53720">
    <property type="entry name" value="ALDH-like"/>
    <property type="match status" value="1"/>
</dbReference>
<evidence type="ECO:0000256" key="5">
    <source>
        <dbReference type="SAM" id="MobiDB-lite"/>
    </source>
</evidence>
<dbReference type="GO" id="GO:0006665">
    <property type="term" value="P:sphingolipid metabolic process"/>
    <property type="evidence" value="ECO:0007669"/>
    <property type="project" value="EnsemblFungi"/>
</dbReference>
<dbReference type="PANTHER" id="PTHR43570:SF16">
    <property type="entry name" value="ALDEHYDE DEHYDROGENASE TYPE III, ISOFORM Q"/>
    <property type="match status" value="1"/>
</dbReference>
<dbReference type="STRING" id="984487.A0A1E4SDH3"/>
<protein>
    <submittedName>
        <fullName evidence="7">ALDH-like protein</fullName>
    </submittedName>
</protein>
<dbReference type="PANTHER" id="PTHR43570">
    <property type="entry name" value="ALDEHYDE DEHYDROGENASE"/>
    <property type="match status" value="1"/>
</dbReference>
<dbReference type="InterPro" id="IPR012394">
    <property type="entry name" value="Aldehyde_DH_NAD(P)"/>
</dbReference>
<dbReference type="PROSITE" id="PS00687">
    <property type="entry name" value="ALDEHYDE_DEHYDR_GLU"/>
    <property type="match status" value="1"/>
</dbReference>